<dbReference type="EMBL" id="JANBTW010000030">
    <property type="protein sequence ID" value="KAJ2677640.1"/>
    <property type="molecule type" value="Genomic_DNA"/>
</dbReference>
<evidence type="ECO:0000259" key="9">
    <source>
        <dbReference type="PROSITE" id="PS50850"/>
    </source>
</evidence>
<dbReference type="InterPro" id="IPR020846">
    <property type="entry name" value="MFS_dom"/>
</dbReference>
<feature type="transmembrane region" description="Helical" evidence="8">
    <location>
        <begin position="228"/>
        <end position="248"/>
    </location>
</feature>
<gene>
    <name evidence="10" type="primary">HGT20_3</name>
    <name evidence="10" type="ORF">GGI25_003030</name>
</gene>
<feature type="region of interest" description="Disordered" evidence="7">
    <location>
        <begin position="1"/>
        <end position="23"/>
    </location>
</feature>
<feature type="transmembrane region" description="Helical" evidence="8">
    <location>
        <begin position="51"/>
        <end position="76"/>
    </location>
</feature>
<evidence type="ECO:0000256" key="4">
    <source>
        <dbReference type="ARBA" id="ARBA00022692"/>
    </source>
</evidence>
<evidence type="ECO:0000256" key="8">
    <source>
        <dbReference type="SAM" id="Phobius"/>
    </source>
</evidence>
<feature type="transmembrane region" description="Helical" evidence="8">
    <location>
        <begin position="590"/>
        <end position="611"/>
    </location>
</feature>
<evidence type="ECO:0000256" key="1">
    <source>
        <dbReference type="ARBA" id="ARBA00004141"/>
    </source>
</evidence>
<keyword evidence="5 8" id="KW-1133">Transmembrane helix</keyword>
<comment type="subcellular location">
    <subcellularLocation>
        <location evidence="1">Membrane</location>
        <topology evidence="1">Multi-pass membrane protein</topology>
    </subcellularLocation>
</comment>
<dbReference type="InterPro" id="IPR036259">
    <property type="entry name" value="MFS_trans_sf"/>
</dbReference>
<feature type="transmembrane region" description="Helical" evidence="8">
    <location>
        <begin position="173"/>
        <end position="196"/>
    </location>
</feature>
<dbReference type="Gene3D" id="1.20.1250.20">
    <property type="entry name" value="MFS general substrate transporter like domains"/>
    <property type="match status" value="2"/>
</dbReference>
<dbReference type="GO" id="GO:0016020">
    <property type="term" value="C:membrane"/>
    <property type="evidence" value="ECO:0007669"/>
    <property type="project" value="UniProtKB-SubCell"/>
</dbReference>
<keyword evidence="4 8" id="KW-0812">Transmembrane</keyword>
<dbReference type="InterPro" id="IPR005829">
    <property type="entry name" value="Sugar_transporter_CS"/>
</dbReference>
<feature type="transmembrane region" description="Helical" evidence="8">
    <location>
        <begin position="203"/>
        <end position="222"/>
    </location>
</feature>
<dbReference type="InterPro" id="IPR045263">
    <property type="entry name" value="GLUT"/>
</dbReference>
<feature type="transmembrane region" description="Helical" evidence="8">
    <location>
        <begin position="467"/>
        <end position="487"/>
    </location>
</feature>
<feature type="transmembrane region" description="Helical" evidence="8">
    <location>
        <begin position="499"/>
        <end position="521"/>
    </location>
</feature>
<dbReference type="SUPFAM" id="SSF103473">
    <property type="entry name" value="MFS general substrate transporter"/>
    <property type="match status" value="1"/>
</dbReference>
<dbReference type="Proteomes" id="UP001151518">
    <property type="component" value="Unassembled WGS sequence"/>
</dbReference>
<proteinExistence type="inferred from homology"/>
<sequence length="652" mass="70037">MSQTFGGPPHHKSNGTARSRHPVGTSLPRIFAVDMHEVDSNKFRDSREAGFSWYILFTTLIVSLSAATVGWAIGIANSSKPIIFLMHTKAGLPHMLGDSEFPYRIPFSESMWSVATGVLSVGGVLGAACSGTIANCIGRRNALTINNGFFFAGAVLMGTATTSIHFIFGRFVLGIGCGIASCVANMYIGEIAPIWWRGFFGSFFQFALLLGILCAQLAAMFIADGMQWRIIVAVPGALALVQVILLPFRVESPSYLVKSHHITEARHALLTLRRGFDVAAEWQDILAMLDTSDIEHCTSSCLTDSHAYSHASHSAAAAATTAITAKSHANKNKDNARLSATSSAGCSANTNGAITIPVNSNSALGKCDSDATMKDSSKQATKQTPASTTGADSTLTFADSVPQRIQPAFAKHTASIMQMIRGRTREDLRHLVVCSAVLMALQQLSGITSVLFCAKSVATVIFEPSDVLSIAGACIFVCIPAIPAVVFSKVCADRWGRRPLLLCSLGLMSICNILTSAGLFYGPDCMVMVAVFVCYFAFNIGIGPVPWYYMTECVPSYALSAAMAIGCSLNWALAIAVDLLIPIIENVLPQWLFVFFGGFTLLGFLFVLLFVPETMGRPIAHTVMLHEGMPHFVFRSREASRSTGDFVELQTK</sequence>
<feature type="transmembrane region" description="Helical" evidence="8">
    <location>
        <begin position="111"/>
        <end position="137"/>
    </location>
</feature>
<dbReference type="AlphaFoldDB" id="A0A9W8KXZ5"/>
<feature type="transmembrane region" description="Helical" evidence="8">
    <location>
        <begin position="527"/>
        <end position="549"/>
    </location>
</feature>
<feature type="transmembrane region" description="Helical" evidence="8">
    <location>
        <begin position="428"/>
        <end position="447"/>
    </location>
</feature>
<comment type="caution">
    <text evidence="10">The sequence shown here is derived from an EMBL/GenBank/DDBJ whole genome shotgun (WGS) entry which is preliminary data.</text>
</comment>
<evidence type="ECO:0000313" key="10">
    <source>
        <dbReference type="EMBL" id="KAJ2677640.1"/>
    </source>
</evidence>
<keyword evidence="6 8" id="KW-0472">Membrane</keyword>
<reference evidence="10" key="1">
    <citation type="submission" date="2022-07" db="EMBL/GenBank/DDBJ databases">
        <title>Phylogenomic reconstructions and comparative analyses of Kickxellomycotina fungi.</title>
        <authorList>
            <person name="Reynolds N.K."/>
            <person name="Stajich J.E."/>
            <person name="Barry K."/>
            <person name="Grigoriev I.V."/>
            <person name="Crous P."/>
            <person name="Smith M.E."/>
        </authorList>
    </citation>
    <scope>NUCLEOTIDE SEQUENCE</scope>
    <source>
        <strain evidence="10">NRRL 3115</strain>
    </source>
</reference>
<dbReference type="InterPro" id="IPR003663">
    <property type="entry name" value="Sugar/inositol_transpt"/>
</dbReference>
<evidence type="ECO:0000313" key="11">
    <source>
        <dbReference type="Proteomes" id="UP001151518"/>
    </source>
</evidence>
<evidence type="ECO:0000256" key="3">
    <source>
        <dbReference type="ARBA" id="ARBA00022448"/>
    </source>
</evidence>
<feature type="region of interest" description="Disordered" evidence="7">
    <location>
        <begin position="369"/>
        <end position="394"/>
    </location>
</feature>
<feature type="compositionally biased region" description="Basic residues" evidence="7">
    <location>
        <begin position="9"/>
        <end position="21"/>
    </location>
</feature>
<accession>A0A9W8KXZ5</accession>
<feature type="compositionally biased region" description="Polar residues" evidence="7">
    <location>
        <begin position="378"/>
        <end position="394"/>
    </location>
</feature>
<evidence type="ECO:0000256" key="7">
    <source>
        <dbReference type="SAM" id="MobiDB-lite"/>
    </source>
</evidence>
<dbReference type="OrthoDB" id="4540492at2759"/>
<dbReference type="InterPro" id="IPR005828">
    <property type="entry name" value="MFS_sugar_transport-like"/>
</dbReference>
<dbReference type="PRINTS" id="PR00171">
    <property type="entry name" value="SUGRTRNSPORT"/>
</dbReference>
<comment type="similarity">
    <text evidence="2">Belongs to the major facilitator superfamily. Sugar transporter (TC 2.A.1.1) family.</text>
</comment>
<dbReference type="PROSITE" id="PS50850">
    <property type="entry name" value="MFS"/>
    <property type="match status" value="1"/>
</dbReference>
<feature type="domain" description="Major facilitator superfamily (MFS) profile" evidence="9">
    <location>
        <begin position="58"/>
        <end position="615"/>
    </location>
</feature>
<dbReference type="PANTHER" id="PTHR23503:SF8">
    <property type="entry name" value="FACILITATED GLUCOSE TRANSPORTER PROTEIN 1"/>
    <property type="match status" value="1"/>
</dbReference>
<name>A0A9W8KXZ5_9FUNG</name>
<dbReference type="Pfam" id="PF00083">
    <property type="entry name" value="Sugar_tr"/>
    <property type="match status" value="2"/>
</dbReference>
<organism evidence="10 11">
    <name type="scientific">Coemansia spiralis</name>
    <dbReference type="NCBI Taxonomy" id="417178"/>
    <lineage>
        <taxon>Eukaryota</taxon>
        <taxon>Fungi</taxon>
        <taxon>Fungi incertae sedis</taxon>
        <taxon>Zoopagomycota</taxon>
        <taxon>Kickxellomycotina</taxon>
        <taxon>Kickxellomycetes</taxon>
        <taxon>Kickxellales</taxon>
        <taxon>Kickxellaceae</taxon>
        <taxon>Coemansia</taxon>
    </lineage>
</organism>
<feature type="transmembrane region" description="Helical" evidence="8">
    <location>
        <begin position="149"/>
        <end position="167"/>
    </location>
</feature>
<dbReference type="PROSITE" id="PS00217">
    <property type="entry name" value="SUGAR_TRANSPORT_2"/>
    <property type="match status" value="1"/>
</dbReference>
<keyword evidence="3" id="KW-0813">Transport</keyword>
<evidence type="ECO:0000256" key="5">
    <source>
        <dbReference type="ARBA" id="ARBA00022989"/>
    </source>
</evidence>
<dbReference type="GO" id="GO:0015149">
    <property type="term" value="F:hexose transmembrane transporter activity"/>
    <property type="evidence" value="ECO:0007669"/>
    <property type="project" value="TreeGrafter"/>
</dbReference>
<protein>
    <submittedName>
        <fullName evidence="10">Bifunctional purine biosynthesis protein PurH</fullName>
    </submittedName>
</protein>
<dbReference type="PANTHER" id="PTHR23503">
    <property type="entry name" value="SOLUTE CARRIER FAMILY 2"/>
    <property type="match status" value="1"/>
</dbReference>
<evidence type="ECO:0000256" key="6">
    <source>
        <dbReference type="ARBA" id="ARBA00023136"/>
    </source>
</evidence>
<feature type="transmembrane region" description="Helical" evidence="8">
    <location>
        <begin position="561"/>
        <end position="584"/>
    </location>
</feature>
<evidence type="ECO:0000256" key="2">
    <source>
        <dbReference type="ARBA" id="ARBA00010992"/>
    </source>
</evidence>